<dbReference type="InterPro" id="IPR050194">
    <property type="entry name" value="Glycosyltransferase_grp1"/>
</dbReference>
<dbReference type="SUPFAM" id="SSF53756">
    <property type="entry name" value="UDP-Glycosyltransferase/glycogen phosphorylase"/>
    <property type="match status" value="1"/>
</dbReference>
<dbReference type="PANTHER" id="PTHR45947:SF3">
    <property type="entry name" value="SULFOQUINOVOSYL TRANSFERASE SQD2"/>
    <property type="match status" value="1"/>
</dbReference>
<gene>
    <name evidence="2" type="ORF">C8D94_104201</name>
</gene>
<sequence length="375" mass="42351">MKLAIISHTKHFLDKDGTLVGWGPTISELNHLAPHFEKIYHIAALHDETPPPSSLPYEHNNIEFVALPPTGGASVFKKLGIVKNIPRTISMVRKVFKKVDAFQLRTPTGIGVYLIPYLTKFSNKRGWYKYAGNWNQNNAPLGYRLQKKMLIKQPRKVTINGSWPDQPQHCYTFENPCLTLEERKEGVTVISNKNYTAPFAFCFVGRLDDAKGVQRIIDAFSGIDIQAVAHIHFIGDGVKLASYKLQCEQHNIPATFHGFLSRNKVFDIYRESQFLLLPSTASEGFPKVIAEGMNFGCVPIVSNVSSIGQYINPKNGFVLEETSTEVLQKLLEEAMLQTHEELKKKAKEGYVTAAKFTFAHYNQRILKDILEINTK</sequence>
<dbReference type="Pfam" id="PF00534">
    <property type="entry name" value="Glycos_transf_1"/>
    <property type="match status" value="1"/>
</dbReference>
<dbReference type="InterPro" id="IPR001296">
    <property type="entry name" value="Glyco_trans_1"/>
</dbReference>
<dbReference type="AlphaFoldDB" id="A0A370Q8Z2"/>
<dbReference type="RefSeq" id="WP_115124241.1">
    <property type="nucleotide sequence ID" value="NZ_QRAO01000004.1"/>
</dbReference>
<evidence type="ECO:0000313" key="3">
    <source>
        <dbReference type="Proteomes" id="UP000255317"/>
    </source>
</evidence>
<keyword evidence="2" id="KW-0808">Transferase</keyword>
<dbReference type="Gene3D" id="3.40.50.2000">
    <property type="entry name" value="Glycogen Phosphorylase B"/>
    <property type="match status" value="1"/>
</dbReference>
<protein>
    <submittedName>
        <fullName evidence="2">Glycosyl transferase family 1</fullName>
    </submittedName>
</protein>
<evidence type="ECO:0000259" key="1">
    <source>
        <dbReference type="Pfam" id="PF00534"/>
    </source>
</evidence>
<name>A0A370Q8Z2_9FLAO</name>
<dbReference type="GO" id="GO:0016757">
    <property type="term" value="F:glycosyltransferase activity"/>
    <property type="evidence" value="ECO:0007669"/>
    <property type="project" value="InterPro"/>
</dbReference>
<keyword evidence="3" id="KW-1185">Reference proteome</keyword>
<reference evidence="2 3" key="1">
    <citation type="submission" date="2018-07" db="EMBL/GenBank/DDBJ databases">
        <title>Genomic Encyclopedia of Type Strains, Phase IV (KMG-IV): sequencing the most valuable type-strain genomes for metagenomic binning, comparative biology and taxonomic classification.</title>
        <authorList>
            <person name="Goeker M."/>
        </authorList>
    </citation>
    <scope>NUCLEOTIDE SEQUENCE [LARGE SCALE GENOMIC DNA]</scope>
    <source>
        <strain evidence="2 3">DSM 101478</strain>
    </source>
</reference>
<dbReference type="OrthoDB" id="1395864at2"/>
<accession>A0A370Q8Z2</accession>
<proteinExistence type="predicted"/>
<dbReference type="EMBL" id="QRAO01000004">
    <property type="protein sequence ID" value="RDK84828.1"/>
    <property type="molecule type" value="Genomic_DNA"/>
</dbReference>
<evidence type="ECO:0000313" key="2">
    <source>
        <dbReference type="EMBL" id="RDK84828.1"/>
    </source>
</evidence>
<organism evidence="2 3">
    <name type="scientific">Marinirhabdus gelatinilytica</name>
    <dbReference type="NCBI Taxonomy" id="1703343"/>
    <lineage>
        <taxon>Bacteria</taxon>
        <taxon>Pseudomonadati</taxon>
        <taxon>Bacteroidota</taxon>
        <taxon>Flavobacteriia</taxon>
        <taxon>Flavobacteriales</taxon>
        <taxon>Flavobacteriaceae</taxon>
    </lineage>
</organism>
<dbReference type="Proteomes" id="UP000255317">
    <property type="component" value="Unassembled WGS sequence"/>
</dbReference>
<dbReference type="PANTHER" id="PTHR45947">
    <property type="entry name" value="SULFOQUINOVOSYL TRANSFERASE SQD2"/>
    <property type="match status" value="1"/>
</dbReference>
<feature type="domain" description="Glycosyl transferase family 1" evidence="1">
    <location>
        <begin position="195"/>
        <end position="347"/>
    </location>
</feature>
<comment type="caution">
    <text evidence="2">The sequence shown here is derived from an EMBL/GenBank/DDBJ whole genome shotgun (WGS) entry which is preliminary data.</text>
</comment>